<evidence type="ECO:0000256" key="2">
    <source>
        <dbReference type="ARBA" id="ARBA00024195"/>
    </source>
</evidence>
<evidence type="ECO:0000256" key="1">
    <source>
        <dbReference type="ARBA" id="ARBA00023157"/>
    </source>
</evidence>
<dbReference type="InterPro" id="IPR051487">
    <property type="entry name" value="Ser/Thr_Proteases_Immune/Dev"/>
</dbReference>
<dbReference type="AlphaFoldDB" id="A0A0K2TUC9"/>
<dbReference type="Gene3D" id="2.40.10.10">
    <property type="entry name" value="Trypsin-like serine proteases"/>
    <property type="match status" value="1"/>
</dbReference>
<dbReference type="GO" id="GO:0004252">
    <property type="term" value="F:serine-type endopeptidase activity"/>
    <property type="evidence" value="ECO:0007669"/>
    <property type="project" value="InterPro"/>
</dbReference>
<dbReference type="OrthoDB" id="7726766at2759"/>
<feature type="domain" description="Peptidase S1" evidence="3">
    <location>
        <begin position="4"/>
        <end position="134"/>
    </location>
</feature>
<dbReference type="InterPro" id="IPR043504">
    <property type="entry name" value="Peptidase_S1_PA_chymotrypsin"/>
</dbReference>
<dbReference type="InterPro" id="IPR001254">
    <property type="entry name" value="Trypsin_dom"/>
</dbReference>
<dbReference type="PANTHER" id="PTHR24256">
    <property type="entry name" value="TRYPTASE-RELATED"/>
    <property type="match status" value="1"/>
</dbReference>
<dbReference type="Pfam" id="PF00089">
    <property type="entry name" value="Trypsin"/>
    <property type="match status" value="1"/>
</dbReference>
<accession>A0A0K2TUC9</accession>
<keyword evidence="1" id="KW-1015">Disulfide bond</keyword>
<name>A0A0K2TUC9_LEPSM</name>
<evidence type="ECO:0000313" key="4">
    <source>
        <dbReference type="EMBL" id="CDW29006.1"/>
    </source>
</evidence>
<dbReference type="SUPFAM" id="SSF50494">
    <property type="entry name" value="Trypsin-like serine proteases"/>
    <property type="match status" value="1"/>
</dbReference>
<reference evidence="4" key="1">
    <citation type="submission" date="2014-05" db="EMBL/GenBank/DDBJ databases">
        <authorList>
            <person name="Chronopoulou M."/>
        </authorList>
    </citation>
    <scope>NUCLEOTIDE SEQUENCE</scope>
    <source>
        <tissue evidence="4">Whole organism</tissue>
    </source>
</reference>
<dbReference type="EMBL" id="HACA01011645">
    <property type="protein sequence ID" value="CDW29006.1"/>
    <property type="molecule type" value="Transcribed_RNA"/>
</dbReference>
<protein>
    <recommendedName>
        <fullName evidence="3">Peptidase S1 domain-containing protein</fullName>
    </recommendedName>
</protein>
<comment type="similarity">
    <text evidence="2">Belongs to the peptidase S1 family. CLIP subfamily.</text>
</comment>
<evidence type="ECO:0000259" key="3">
    <source>
        <dbReference type="Pfam" id="PF00089"/>
    </source>
</evidence>
<proteinExistence type="inferred from homology"/>
<organism evidence="4">
    <name type="scientific">Lepeophtheirus salmonis</name>
    <name type="common">Salmon louse</name>
    <name type="synonym">Caligus salmonis</name>
    <dbReference type="NCBI Taxonomy" id="72036"/>
    <lineage>
        <taxon>Eukaryota</taxon>
        <taxon>Metazoa</taxon>
        <taxon>Ecdysozoa</taxon>
        <taxon>Arthropoda</taxon>
        <taxon>Crustacea</taxon>
        <taxon>Multicrustacea</taxon>
        <taxon>Hexanauplia</taxon>
        <taxon>Copepoda</taxon>
        <taxon>Siphonostomatoida</taxon>
        <taxon>Caligidae</taxon>
        <taxon>Lepeophtheirus</taxon>
    </lineage>
</organism>
<dbReference type="InterPro" id="IPR009003">
    <property type="entry name" value="Peptidase_S1_PA"/>
</dbReference>
<sequence>METRENNIAIIYLKNKLVWNDKVLPICFSNNYFPIRDGQLATFSGSNFLSVETDSPYVHFSIVKKLNNRFNKDCQKNDLLCTKRNSVKNSLNEGGPLTICQDSKRCVLAGILSYIKEDVNLLVFTNISKHINWIEDHL</sequence>
<dbReference type="GO" id="GO:0006508">
    <property type="term" value="P:proteolysis"/>
    <property type="evidence" value="ECO:0007669"/>
    <property type="project" value="InterPro"/>
</dbReference>